<protein>
    <recommendedName>
        <fullName evidence="2">Double zinc ribbon domain-containing protein</fullName>
    </recommendedName>
</protein>
<dbReference type="EMBL" id="NHSF01000054">
    <property type="protein sequence ID" value="MBK5930647.1"/>
    <property type="molecule type" value="Genomic_DNA"/>
</dbReference>
<accession>A0AAJ0XGG4</accession>
<dbReference type="PANTHER" id="PTHR47505">
    <property type="entry name" value="DNA UTILIZATION PROTEIN YHGH"/>
    <property type="match status" value="1"/>
</dbReference>
<gene>
    <name evidence="3" type="ORF">CCR82_08960</name>
</gene>
<dbReference type="Pfam" id="PF18912">
    <property type="entry name" value="DZR_2"/>
    <property type="match status" value="1"/>
</dbReference>
<sequence>MRNACVPASHHFLERALALLYPPTCVLCGAPGEAGRDLCAGCHADLPFIGAHCARCAQPFPTPAAPTLASARRADPLCGRCQQAPPPFARCTAAFRYEAPLSSLVVDIKFRAKLNLIRLLGALLADALSAERARADWQAPAAIVPVPLHPRRLRTRGYNQALELARVVGRRLAIPVDHRCCRRTRATQAQTELDERLRLTNIRDAFEVMGPVPRHLAILDDVVTTGATVSELAWMLTQAGCERVDVWALARTP</sequence>
<proteinExistence type="inferred from homology"/>
<reference evidence="3" key="1">
    <citation type="submission" date="2017-05" db="EMBL/GenBank/DDBJ databases">
        <authorList>
            <person name="Imhoff J.F."/>
            <person name="Rahn T."/>
            <person name="Kuenzel S."/>
            <person name="Neulinger S.C."/>
        </authorList>
    </citation>
    <scope>NUCLEOTIDE SEQUENCE</scope>
    <source>
        <strain evidence="3">DSM 4395</strain>
    </source>
</reference>
<dbReference type="CDD" id="cd06223">
    <property type="entry name" value="PRTases_typeI"/>
    <property type="match status" value="1"/>
</dbReference>
<dbReference type="SUPFAM" id="SSF53271">
    <property type="entry name" value="PRTase-like"/>
    <property type="match status" value="1"/>
</dbReference>
<dbReference type="InterPro" id="IPR029057">
    <property type="entry name" value="PRTase-like"/>
</dbReference>
<comment type="caution">
    <text evidence="3">The sequence shown here is derived from an EMBL/GenBank/DDBJ whole genome shotgun (WGS) entry which is preliminary data.</text>
</comment>
<dbReference type="Gene3D" id="3.40.50.2020">
    <property type="match status" value="1"/>
</dbReference>
<evidence type="ECO:0000313" key="3">
    <source>
        <dbReference type="EMBL" id="MBK5930647.1"/>
    </source>
</evidence>
<organism evidence="3 4">
    <name type="scientific">Halochromatium salexigens</name>
    <name type="common">Chromatium salexigens</name>
    <dbReference type="NCBI Taxonomy" id="49447"/>
    <lineage>
        <taxon>Bacteria</taxon>
        <taxon>Pseudomonadati</taxon>
        <taxon>Pseudomonadota</taxon>
        <taxon>Gammaproteobacteria</taxon>
        <taxon>Chromatiales</taxon>
        <taxon>Chromatiaceae</taxon>
        <taxon>Halochromatium</taxon>
    </lineage>
</organism>
<name>A0AAJ0XGG4_HALSE</name>
<dbReference type="Proteomes" id="UP001296967">
    <property type="component" value="Unassembled WGS sequence"/>
</dbReference>
<dbReference type="AlphaFoldDB" id="A0AAJ0XGG4"/>
<evidence type="ECO:0000313" key="4">
    <source>
        <dbReference type="Proteomes" id="UP001296967"/>
    </source>
</evidence>
<dbReference type="PANTHER" id="PTHR47505:SF1">
    <property type="entry name" value="DNA UTILIZATION PROTEIN YHGH"/>
    <property type="match status" value="1"/>
</dbReference>
<comment type="similarity">
    <text evidence="1">Belongs to the ComF/GntX family.</text>
</comment>
<feature type="domain" description="Double zinc ribbon" evidence="2">
    <location>
        <begin position="17"/>
        <end position="82"/>
    </location>
</feature>
<dbReference type="InterPro" id="IPR000836">
    <property type="entry name" value="PRTase_dom"/>
</dbReference>
<evidence type="ECO:0000259" key="2">
    <source>
        <dbReference type="Pfam" id="PF18912"/>
    </source>
</evidence>
<dbReference type="InterPro" id="IPR051910">
    <property type="entry name" value="ComF/GntX_DNA_util-trans"/>
</dbReference>
<dbReference type="InterPro" id="IPR044005">
    <property type="entry name" value="DZR_2"/>
</dbReference>
<keyword evidence="4" id="KW-1185">Reference proteome</keyword>
<evidence type="ECO:0000256" key="1">
    <source>
        <dbReference type="ARBA" id="ARBA00008007"/>
    </source>
</evidence>
<reference evidence="3" key="2">
    <citation type="journal article" date="2020" name="Microorganisms">
        <title>Osmotic Adaptation and Compatible Solute Biosynthesis of Phototrophic Bacteria as Revealed from Genome Analyses.</title>
        <authorList>
            <person name="Imhoff J.F."/>
            <person name="Rahn T."/>
            <person name="Kunzel S."/>
            <person name="Keller A."/>
            <person name="Neulinger S.C."/>
        </authorList>
    </citation>
    <scope>NUCLEOTIDE SEQUENCE</scope>
    <source>
        <strain evidence="3">DSM 4395</strain>
    </source>
</reference>